<evidence type="ECO:0000256" key="3">
    <source>
        <dbReference type="ARBA" id="ARBA00022989"/>
    </source>
</evidence>
<accession>A0AB34J6Q6</accession>
<feature type="transmembrane region" description="Helical" evidence="5">
    <location>
        <begin position="146"/>
        <end position="165"/>
    </location>
</feature>
<keyword evidence="7" id="KW-1185">Reference proteome</keyword>
<dbReference type="Proteomes" id="UP001515480">
    <property type="component" value="Unassembled WGS sequence"/>
</dbReference>
<evidence type="ECO:0000256" key="1">
    <source>
        <dbReference type="ARBA" id="ARBA00004141"/>
    </source>
</evidence>
<protein>
    <submittedName>
        <fullName evidence="6">Uncharacterized protein</fullName>
    </submittedName>
</protein>
<evidence type="ECO:0000313" key="6">
    <source>
        <dbReference type="EMBL" id="KAL1515363.1"/>
    </source>
</evidence>
<evidence type="ECO:0000256" key="5">
    <source>
        <dbReference type="SAM" id="Phobius"/>
    </source>
</evidence>
<feature type="transmembrane region" description="Helical" evidence="5">
    <location>
        <begin position="6"/>
        <end position="28"/>
    </location>
</feature>
<comment type="subcellular location">
    <subcellularLocation>
        <location evidence="1">Membrane</location>
        <topology evidence="1">Multi-pass membrane protein</topology>
    </subcellularLocation>
</comment>
<gene>
    <name evidence="6" type="ORF">AB1Y20_001992</name>
</gene>
<keyword evidence="3 5" id="KW-1133">Transmembrane helix</keyword>
<evidence type="ECO:0000256" key="4">
    <source>
        <dbReference type="ARBA" id="ARBA00023136"/>
    </source>
</evidence>
<feature type="transmembrane region" description="Helical" evidence="5">
    <location>
        <begin position="72"/>
        <end position="91"/>
    </location>
</feature>
<dbReference type="AlphaFoldDB" id="A0AB34J6Q6"/>
<dbReference type="InterPro" id="IPR039305">
    <property type="entry name" value="PILS2/6"/>
</dbReference>
<sequence length="398" mass="41136">MGLGDSLAVVAISVTKLVLAGGSCAYTYRSLLKRKQIEAQTLTSLARVNKQLLIPLFIFSKCAQGITGDTLAKFSFVPALIIAFMLTGYLAGRTSVWLSRAPPRAAPVATASCTFSNVLGLPLPLVESLVAGLAAYQDDREAQSRCVSYLFLANIASSTLMWTIAPRMLAPLAGGAPPLAGGAKYASDQWSSVMEGSAADVEAAPSGGSGGSIAARGMAHVCRAARGVWMALNRPTAASLLGMAVGVTPPLRGLLVLPEAPLRFLIDAMELLGKGAIPLILFVLGGQLSSGPTAGTSEDMPPRTIVAVIISKLLIVPSCNLGLILAALKTGLLPGTDSLLPLCLLIVGASPTAMNMSTIASIAGGGQREVAQILFWQYILSVISMSLFAAVGLLIFLE</sequence>
<organism evidence="6 7">
    <name type="scientific">Prymnesium parvum</name>
    <name type="common">Toxic golden alga</name>
    <dbReference type="NCBI Taxonomy" id="97485"/>
    <lineage>
        <taxon>Eukaryota</taxon>
        <taxon>Haptista</taxon>
        <taxon>Haptophyta</taxon>
        <taxon>Prymnesiophyceae</taxon>
        <taxon>Prymnesiales</taxon>
        <taxon>Prymnesiaceae</taxon>
        <taxon>Prymnesium</taxon>
    </lineage>
</organism>
<comment type="caution">
    <text evidence="6">The sequence shown here is derived from an EMBL/GenBank/DDBJ whole genome shotgun (WGS) entry which is preliminary data.</text>
</comment>
<evidence type="ECO:0000313" key="7">
    <source>
        <dbReference type="Proteomes" id="UP001515480"/>
    </source>
</evidence>
<name>A0AB34J6Q6_PRYPA</name>
<dbReference type="EMBL" id="JBGBPQ010000011">
    <property type="protein sequence ID" value="KAL1515363.1"/>
    <property type="molecule type" value="Genomic_DNA"/>
</dbReference>
<dbReference type="PANTHER" id="PTHR31419">
    <property type="entry name" value="PROTEIN PIN-LIKES 2"/>
    <property type="match status" value="1"/>
</dbReference>
<reference evidence="6 7" key="1">
    <citation type="journal article" date="2024" name="Science">
        <title>Giant polyketide synthase enzymes in the biosynthesis of giant marine polyether toxins.</title>
        <authorList>
            <person name="Fallon T.R."/>
            <person name="Shende V.V."/>
            <person name="Wierzbicki I.H."/>
            <person name="Pendleton A.L."/>
            <person name="Watervoot N.F."/>
            <person name="Auber R.P."/>
            <person name="Gonzalez D.J."/>
            <person name="Wisecaver J.H."/>
            <person name="Moore B.S."/>
        </authorList>
    </citation>
    <scope>NUCLEOTIDE SEQUENCE [LARGE SCALE GENOMIC DNA]</scope>
    <source>
        <strain evidence="6 7">12B1</strain>
    </source>
</reference>
<dbReference type="PANTHER" id="PTHR31419:SF1">
    <property type="entry name" value="PROTEIN PIN-LIKES 6"/>
    <property type="match status" value="1"/>
</dbReference>
<feature type="transmembrane region" description="Helical" evidence="5">
    <location>
        <begin position="237"/>
        <end position="257"/>
    </location>
</feature>
<dbReference type="InterPro" id="IPR004776">
    <property type="entry name" value="Mem_transp_PIN-like"/>
</dbReference>
<proteinExistence type="predicted"/>
<feature type="transmembrane region" description="Helical" evidence="5">
    <location>
        <begin position="264"/>
        <end position="285"/>
    </location>
</feature>
<dbReference type="Pfam" id="PF03547">
    <property type="entry name" value="Mem_trans"/>
    <property type="match status" value="1"/>
</dbReference>
<dbReference type="GO" id="GO:0055085">
    <property type="term" value="P:transmembrane transport"/>
    <property type="evidence" value="ECO:0007669"/>
    <property type="project" value="InterPro"/>
</dbReference>
<keyword evidence="4 5" id="KW-0472">Membrane</keyword>
<evidence type="ECO:0000256" key="2">
    <source>
        <dbReference type="ARBA" id="ARBA00022692"/>
    </source>
</evidence>
<feature type="transmembrane region" description="Helical" evidence="5">
    <location>
        <begin position="305"/>
        <end position="327"/>
    </location>
</feature>
<keyword evidence="2 5" id="KW-0812">Transmembrane</keyword>
<feature type="transmembrane region" description="Helical" evidence="5">
    <location>
        <begin position="339"/>
        <end position="363"/>
    </location>
</feature>
<feature type="transmembrane region" description="Helical" evidence="5">
    <location>
        <begin position="375"/>
        <end position="397"/>
    </location>
</feature>
<dbReference type="GO" id="GO:0016020">
    <property type="term" value="C:membrane"/>
    <property type="evidence" value="ECO:0007669"/>
    <property type="project" value="UniProtKB-SubCell"/>
</dbReference>